<comment type="caution">
    <text evidence="2">The sequence shown here is derived from an EMBL/GenBank/DDBJ whole genome shotgun (WGS) entry which is preliminary data.</text>
</comment>
<dbReference type="AlphaFoldDB" id="A0A8J7HB05"/>
<dbReference type="InterPro" id="IPR029068">
    <property type="entry name" value="Glyas_Bleomycin-R_OHBP_Dase"/>
</dbReference>
<organism evidence="2 3">
    <name type="scientific">Mobilitalea sibirica</name>
    <dbReference type="NCBI Taxonomy" id="1462919"/>
    <lineage>
        <taxon>Bacteria</taxon>
        <taxon>Bacillati</taxon>
        <taxon>Bacillota</taxon>
        <taxon>Clostridia</taxon>
        <taxon>Lachnospirales</taxon>
        <taxon>Lachnospiraceae</taxon>
        <taxon>Mobilitalea</taxon>
    </lineage>
</organism>
<name>A0A8J7HB05_9FIRM</name>
<reference evidence="2" key="1">
    <citation type="submission" date="2020-12" db="EMBL/GenBank/DDBJ databases">
        <title>M. sibirica DSM 26468T genome.</title>
        <authorList>
            <person name="Thieme N."/>
            <person name="Rettenmaier R."/>
            <person name="Zverlov V."/>
            <person name="Liebl W."/>
        </authorList>
    </citation>
    <scope>NUCLEOTIDE SEQUENCE</scope>
    <source>
        <strain evidence="2">DSM 26468</strain>
    </source>
</reference>
<dbReference type="Gene3D" id="3.10.180.10">
    <property type="entry name" value="2,3-Dihydroxybiphenyl 1,2-Dioxygenase, domain 1"/>
    <property type="match status" value="1"/>
</dbReference>
<dbReference type="RefSeq" id="WP_197660764.1">
    <property type="nucleotide sequence ID" value="NZ_JAEAGR010000005.1"/>
</dbReference>
<sequence length="121" mass="13612">MKFHGICLVTEDVIALTSFYEKVLKTTSEGDDIHAVINTEGALLSIYSREAAKRDMSMYYGLSSGSFALQIGVDDVDLEYERLKKLGVEIIKEPTDYSWGNRSMQFKDPDGNIISFACRRS</sequence>
<feature type="domain" description="VOC" evidence="1">
    <location>
        <begin position="2"/>
        <end position="119"/>
    </location>
</feature>
<dbReference type="Pfam" id="PF00903">
    <property type="entry name" value="Glyoxalase"/>
    <property type="match status" value="1"/>
</dbReference>
<protein>
    <submittedName>
        <fullName evidence="2">VOC family protein</fullName>
    </submittedName>
</protein>
<evidence type="ECO:0000313" key="2">
    <source>
        <dbReference type="EMBL" id="MBH1940541.1"/>
    </source>
</evidence>
<dbReference type="EMBL" id="JAEAGR010000005">
    <property type="protein sequence ID" value="MBH1940541.1"/>
    <property type="molecule type" value="Genomic_DNA"/>
</dbReference>
<keyword evidence="3" id="KW-1185">Reference proteome</keyword>
<dbReference type="InterPro" id="IPR037523">
    <property type="entry name" value="VOC_core"/>
</dbReference>
<evidence type="ECO:0000313" key="3">
    <source>
        <dbReference type="Proteomes" id="UP000623269"/>
    </source>
</evidence>
<dbReference type="SUPFAM" id="SSF54593">
    <property type="entry name" value="Glyoxalase/Bleomycin resistance protein/Dihydroxybiphenyl dioxygenase"/>
    <property type="match status" value="1"/>
</dbReference>
<accession>A0A8J7HB05</accession>
<gene>
    <name evidence="2" type="ORF">I5677_06535</name>
</gene>
<dbReference type="PROSITE" id="PS51819">
    <property type="entry name" value="VOC"/>
    <property type="match status" value="1"/>
</dbReference>
<dbReference type="Proteomes" id="UP000623269">
    <property type="component" value="Unassembled WGS sequence"/>
</dbReference>
<proteinExistence type="predicted"/>
<evidence type="ECO:0000259" key="1">
    <source>
        <dbReference type="PROSITE" id="PS51819"/>
    </source>
</evidence>
<dbReference type="InterPro" id="IPR004360">
    <property type="entry name" value="Glyas_Fos-R_dOase_dom"/>
</dbReference>